<feature type="transmembrane region" description="Helical" evidence="5">
    <location>
        <begin position="93"/>
        <end position="114"/>
    </location>
</feature>
<dbReference type="Pfam" id="PF02656">
    <property type="entry name" value="DUF202"/>
    <property type="match status" value="1"/>
</dbReference>
<evidence type="ECO:0000313" key="7">
    <source>
        <dbReference type="EMBL" id="ART67329.1"/>
    </source>
</evidence>
<evidence type="ECO:0000256" key="5">
    <source>
        <dbReference type="SAM" id="Phobius"/>
    </source>
</evidence>
<evidence type="ECO:0000256" key="2">
    <source>
        <dbReference type="ARBA" id="ARBA00022692"/>
    </source>
</evidence>
<dbReference type="EMBL" id="CP020809">
    <property type="protein sequence ID" value="ART67329.1"/>
    <property type="molecule type" value="Genomic_DNA"/>
</dbReference>
<evidence type="ECO:0000313" key="8">
    <source>
        <dbReference type="Proteomes" id="UP000195331"/>
    </source>
</evidence>
<feature type="transmembrane region" description="Helical" evidence="5">
    <location>
        <begin position="50"/>
        <end position="72"/>
    </location>
</feature>
<keyword evidence="4 5" id="KW-0472">Membrane</keyword>
<organism evidence="7 8">
    <name type="scientific">Mycobacterium dioxanotrophicus</name>
    <dbReference type="NCBI Taxonomy" id="482462"/>
    <lineage>
        <taxon>Bacteria</taxon>
        <taxon>Bacillati</taxon>
        <taxon>Actinomycetota</taxon>
        <taxon>Actinomycetes</taxon>
        <taxon>Mycobacteriales</taxon>
        <taxon>Mycobacteriaceae</taxon>
        <taxon>Mycobacterium</taxon>
    </lineage>
</organism>
<dbReference type="GO" id="GO:0012505">
    <property type="term" value="C:endomembrane system"/>
    <property type="evidence" value="ECO:0007669"/>
    <property type="project" value="UniProtKB-SubCell"/>
</dbReference>
<evidence type="ECO:0000256" key="3">
    <source>
        <dbReference type="ARBA" id="ARBA00022989"/>
    </source>
</evidence>
<evidence type="ECO:0000256" key="1">
    <source>
        <dbReference type="ARBA" id="ARBA00004127"/>
    </source>
</evidence>
<dbReference type="AlphaFoldDB" id="A0A1Y0BWP8"/>
<dbReference type="KEGG" id="mdx:BTO20_00800"/>
<evidence type="ECO:0000256" key="4">
    <source>
        <dbReference type="ARBA" id="ARBA00023136"/>
    </source>
</evidence>
<dbReference type="Proteomes" id="UP000195331">
    <property type="component" value="Chromosome"/>
</dbReference>
<dbReference type="InterPro" id="IPR003807">
    <property type="entry name" value="DUF202"/>
</dbReference>
<reference evidence="7 8" key="1">
    <citation type="submission" date="2017-04" db="EMBL/GenBank/DDBJ databases">
        <title>Whole Genome Sequence of 1,4-Dioxane Degrading Bacterium Mycobacterium dioxanotrophicus PH-06.</title>
        <authorList>
            <person name="He Y."/>
        </authorList>
    </citation>
    <scope>NUCLEOTIDE SEQUENCE [LARGE SCALE GENOMIC DNA]</scope>
    <source>
        <strain evidence="7 8">PH-06</strain>
    </source>
</reference>
<keyword evidence="3 5" id="KW-1133">Transmembrane helix</keyword>
<protein>
    <recommendedName>
        <fullName evidence="6">DUF202 domain-containing protein</fullName>
    </recommendedName>
</protein>
<comment type="subcellular location">
    <subcellularLocation>
        <location evidence="1">Endomembrane system</location>
        <topology evidence="1">Multi-pass membrane protein</topology>
    </subcellularLocation>
</comment>
<feature type="domain" description="DUF202" evidence="6">
    <location>
        <begin position="14"/>
        <end position="77"/>
    </location>
</feature>
<gene>
    <name evidence="7" type="ORF">BTO20_00800</name>
</gene>
<accession>A0A1Y0BWP8</accession>
<dbReference type="RefSeq" id="WP_087072543.1">
    <property type="nucleotide sequence ID" value="NZ_CP020809.1"/>
</dbReference>
<name>A0A1Y0BWP8_9MYCO</name>
<keyword evidence="2 5" id="KW-0812">Transmembrane</keyword>
<keyword evidence="8" id="KW-1185">Reference proteome</keyword>
<dbReference type="OrthoDB" id="582337at2"/>
<evidence type="ECO:0000259" key="6">
    <source>
        <dbReference type="Pfam" id="PF02656"/>
    </source>
</evidence>
<proteinExistence type="predicted"/>
<feature type="transmembrane region" description="Helical" evidence="5">
    <location>
        <begin position="23"/>
        <end position="44"/>
    </location>
</feature>
<sequence>MANTHIDSPAVDYRFTLANERTYLAWIRTAMAFLAGGVAVVHLMPETMGANLGPAVGIPLFLLAIGISCSSLRRWRLNNEAIERNGELPKTSMVLTVAVVITGLGLAGLAVMIFTSVTHV</sequence>